<evidence type="ECO:0000313" key="10">
    <source>
        <dbReference type="Proteomes" id="UP000658997"/>
    </source>
</evidence>
<evidence type="ECO:0000256" key="3">
    <source>
        <dbReference type="ARBA" id="ARBA00023015"/>
    </source>
</evidence>
<dbReference type="GO" id="GO:0008270">
    <property type="term" value="F:zinc ion binding"/>
    <property type="evidence" value="ECO:0007669"/>
    <property type="project" value="UniProtKB-KW"/>
</dbReference>
<feature type="compositionally biased region" description="Basic and acidic residues" evidence="7">
    <location>
        <begin position="581"/>
        <end position="593"/>
    </location>
</feature>
<feature type="compositionally biased region" description="Polar residues" evidence="7">
    <location>
        <begin position="14"/>
        <end position="26"/>
    </location>
</feature>
<reference evidence="9" key="1">
    <citation type="submission" date="2018-08" db="EMBL/GenBank/DDBJ databases">
        <authorList>
            <person name="Guldener U."/>
        </authorList>
    </citation>
    <scope>NUCLEOTIDE SEQUENCE</scope>
    <source>
        <strain evidence="9">UB2</strain>
    </source>
</reference>
<dbReference type="AlphaFoldDB" id="A0A8H8QR74"/>
<keyword evidence="10" id="KW-1185">Reference proteome</keyword>
<evidence type="ECO:0000256" key="7">
    <source>
        <dbReference type="SAM" id="MobiDB-lite"/>
    </source>
</evidence>
<dbReference type="InterPro" id="IPR013087">
    <property type="entry name" value="Znf_C2H2_type"/>
</dbReference>
<dbReference type="PROSITE" id="PS50157">
    <property type="entry name" value="ZINC_FINGER_C2H2_2"/>
    <property type="match status" value="1"/>
</dbReference>
<accession>A0A8H8QR74</accession>
<comment type="caution">
    <text evidence="9">The sequence shown here is derived from an EMBL/GenBank/DDBJ whole genome shotgun (WGS) entry which is preliminary data.</text>
</comment>
<feature type="region of interest" description="Disordered" evidence="7">
    <location>
        <begin position="455"/>
        <end position="522"/>
    </location>
</feature>
<name>A0A8H8QR74_9BASI</name>
<evidence type="ECO:0000259" key="8">
    <source>
        <dbReference type="PROSITE" id="PS50157"/>
    </source>
</evidence>
<dbReference type="Gene3D" id="3.30.160.60">
    <property type="entry name" value="Classic Zinc Finger"/>
    <property type="match status" value="1"/>
</dbReference>
<evidence type="ECO:0000256" key="1">
    <source>
        <dbReference type="ARBA" id="ARBA00022723"/>
    </source>
</evidence>
<keyword evidence="4" id="KW-0804">Transcription</keyword>
<sequence>MLTTRTSTRHMDSHNATSSLFDPTQASISSSSSSAHLIPPHVRAAMTNDWSSASPASSFLTSNNQAFGGQDQAAMAAAVASRSAMRVGYATRYATGSQQVMNGATLFANGPTGGMGNGSNINGVIRKKRRRYGPKPEPPYTCFCGKVFKRHEHMLRHRATHDDSIKYECHICGKCFRRQDVMHRHTMTHTSRSRLQSKMRTTASGASSSSNNASHAGAQRREVDGTKLEGGVRKREQEHGAYHPQHHLGGHYADMNQQGMLEDPLLRVGLTEYPATPTSVRHNEDHHIAAAQLYSACNAPRYIYPSSYPAGMQGGGEMGEMGYPPRWPEPGTAADYHNRMGSSSMSPPPSFFPSPAAGFAPVAFEPGHFGVPLSRPAFGMSTLPPGVEYESKVHAGHDAAPYAQSWHGGCSVATHSSMHMGASASECEWSEQSPSVPSTHAFASPAWSQRAELMRREGGGGSSNSTPSGLSNRQLSMDPNGARWQEHHQPQQYQHDLPLLNGGGGDAGYPAHHRSPNHEPRRRLSTMHMQDAYPAEGHDAKAEPHGESNGIGLGLFDQSHGHELSCNGALPPIAFSNSNHSRADESGDSDRLPHHPSPHAGDSILFSSPSHYLGAGMSSMQVSQNSTNHHSSSYATESKTSLVPMPNASETFDTGSPLTEVTGNASPRSHAYGSGIGSADRVSMRREMTRRELDEKHVDGHLSDGGNGYASSTSTVGGDRGLSSRRSW</sequence>
<evidence type="ECO:0000256" key="4">
    <source>
        <dbReference type="ARBA" id="ARBA00023163"/>
    </source>
</evidence>
<feature type="region of interest" description="Disordered" evidence="7">
    <location>
        <begin position="660"/>
        <end position="728"/>
    </location>
</feature>
<feature type="compositionally biased region" description="Basic residues" evidence="7">
    <location>
        <begin position="186"/>
        <end position="197"/>
    </location>
</feature>
<evidence type="ECO:0000256" key="6">
    <source>
        <dbReference type="PROSITE-ProRule" id="PRU00042"/>
    </source>
</evidence>
<feature type="compositionally biased region" description="Basic residues" evidence="7">
    <location>
        <begin position="511"/>
        <end position="522"/>
    </location>
</feature>
<dbReference type="SUPFAM" id="SSF57667">
    <property type="entry name" value="beta-beta-alpha zinc fingers"/>
    <property type="match status" value="1"/>
</dbReference>
<keyword evidence="3" id="KW-0805">Transcription regulation</keyword>
<dbReference type="PANTHER" id="PTHR47660">
    <property type="entry name" value="TRANSCRIPTION FACTOR WITH C2H2 AND ZN(2)-CYS(6) DNA BINDING DOMAIN (EUROFUNG)-RELATED-RELATED"/>
    <property type="match status" value="1"/>
</dbReference>
<feature type="region of interest" description="Disordered" evidence="7">
    <location>
        <begin position="186"/>
        <end position="226"/>
    </location>
</feature>
<dbReference type="Proteomes" id="UP000658997">
    <property type="component" value="Unassembled WGS sequence"/>
</dbReference>
<feature type="domain" description="C2H2-type" evidence="8">
    <location>
        <begin position="167"/>
        <end position="194"/>
    </location>
</feature>
<dbReference type="SMART" id="SM00355">
    <property type="entry name" value="ZnF_C2H2"/>
    <property type="match status" value="2"/>
</dbReference>
<dbReference type="PANTHER" id="PTHR47660:SF2">
    <property type="entry name" value="TRANSCRIPTION FACTOR WITH C2H2 AND ZN(2)-CYS(6) DNA BINDING DOMAIN (EUROFUNG)"/>
    <property type="match status" value="1"/>
</dbReference>
<evidence type="ECO:0000256" key="5">
    <source>
        <dbReference type="ARBA" id="ARBA00023242"/>
    </source>
</evidence>
<feature type="region of interest" description="Disordered" evidence="7">
    <location>
        <begin position="1"/>
        <end position="34"/>
    </location>
</feature>
<keyword evidence="5" id="KW-0539">Nucleus</keyword>
<feature type="compositionally biased region" description="Low complexity" evidence="7">
    <location>
        <begin position="203"/>
        <end position="217"/>
    </location>
</feature>
<dbReference type="PROSITE" id="PS00028">
    <property type="entry name" value="ZINC_FINGER_C2H2_1"/>
    <property type="match status" value="1"/>
</dbReference>
<feature type="region of interest" description="Disordered" evidence="7">
    <location>
        <begin position="620"/>
        <end position="641"/>
    </location>
</feature>
<gene>
    <name evidence="9" type="ORF">UBRO2_04645</name>
</gene>
<proteinExistence type="predicted"/>
<evidence type="ECO:0000313" key="9">
    <source>
        <dbReference type="EMBL" id="SYW82523.1"/>
    </source>
</evidence>
<feature type="compositionally biased region" description="Basic and acidic residues" evidence="7">
    <location>
        <begin position="682"/>
        <end position="702"/>
    </location>
</feature>
<feature type="region of interest" description="Disordered" evidence="7">
    <location>
        <begin position="575"/>
        <end position="608"/>
    </location>
</feature>
<keyword evidence="2" id="KW-0862">Zinc</keyword>
<evidence type="ECO:0000256" key="2">
    <source>
        <dbReference type="ARBA" id="ARBA00022833"/>
    </source>
</evidence>
<organism evidence="9 10">
    <name type="scientific">Ustilago bromivora</name>
    <dbReference type="NCBI Taxonomy" id="307758"/>
    <lineage>
        <taxon>Eukaryota</taxon>
        <taxon>Fungi</taxon>
        <taxon>Dikarya</taxon>
        <taxon>Basidiomycota</taxon>
        <taxon>Ustilaginomycotina</taxon>
        <taxon>Ustilaginomycetes</taxon>
        <taxon>Ustilaginales</taxon>
        <taxon>Ustilaginaceae</taxon>
        <taxon>Ustilago</taxon>
    </lineage>
</organism>
<keyword evidence="1" id="KW-0479">Metal-binding</keyword>
<dbReference type="InterPro" id="IPR036236">
    <property type="entry name" value="Znf_C2H2_sf"/>
</dbReference>
<keyword evidence="6" id="KW-0863">Zinc-finger</keyword>
<dbReference type="EMBL" id="ULHB01000115">
    <property type="protein sequence ID" value="SYW82523.1"/>
    <property type="molecule type" value="Genomic_DNA"/>
</dbReference>
<protein>
    <submittedName>
        <fullName evidence="9">Probable b-induced zinc finger protein</fullName>
    </submittedName>
</protein>